<proteinExistence type="predicted"/>
<feature type="compositionally biased region" description="Low complexity" evidence="2">
    <location>
        <begin position="329"/>
        <end position="345"/>
    </location>
</feature>
<accession>A0ABU5DNA6</accession>
<dbReference type="RefSeq" id="WP_320425170.1">
    <property type="nucleotide sequence ID" value="NZ_JAXCLA010000007.1"/>
</dbReference>
<evidence type="ECO:0000313" key="4">
    <source>
        <dbReference type="EMBL" id="MDY0747211.1"/>
    </source>
</evidence>
<reference evidence="4 5" key="1">
    <citation type="submission" date="2023-11" db="EMBL/GenBank/DDBJ databases">
        <title>Paucibacter sp. nov., isolated from fresh soil in Korea.</title>
        <authorList>
            <person name="Le N.T.T."/>
        </authorList>
    </citation>
    <scope>NUCLEOTIDE SEQUENCE [LARGE SCALE GENOMIC DNA]</scope>
    <source>
        <strain evidence="4 5">R3-3</strain>
    </source>
</reference>
<keyword evidence="3" id="KW-0812">Transmembrane</keyword>
<evidence type="ECO:0000256" key="3">
    <source>
        <dbReference type="SAM" id="Phobius"/>
    </source>
</evidence>
<evidence type="ECO:0000313" key="5">
    <source>
        <dbReference type="Proteomes" id="UP001285263"/>
    </source>
</evidence>
<keyword evidence="5" id="KW-1185">Reference proteome</keyword>
<dbReference type="EMBL" id="JAXCLA010000007">
    <property type="protein sequence ID" value="MDY0747211.1"/>
    <property type="molecule type" value="Genomic_DNA"/>
</dbReference>
<feature type="compositionally biased region" description="Pro residues" evidence="2">
    <location>
        <begin position="346"/>
        <end position="362"/>
    </location>
</feature>
<comment type="caution">
    <text evidence="4">The sequence shown here is derived from an EMBL/GenBank/DDBJ whole genome shotgun (WGS) entry which is preliminary data.</text>
</comment>
<feature type="coiled-coil region" evidence="1">
    <location>
        <begin position="235"/>
        <end position="276"/>
    </location>
</feature>
<feature type="compositionally biased region" description="Basic and acidic residues" evidence="2">
    <location>
        <begin position="309"/>
        <end position="328"/>
    </location>
</feature>
<name>A0ABU5DNA6_9BURK</name>
<keyword evidence="3" id="KW-1133">Transmembrane helix</keyword>
<gene>
    <name evidence="4" type="ORF">SNE35_22085</name>
</gene>
<feature type="transmembrane region" description="Helical" evidence="3">
    <location>
        <begin position="281"/>
        <end position="301"/>
    </location>
</feature>
<keyword evidence="1" id="KW-0175">Coiled coil</keyword>
<protein>
    <recommendedName>
        <fullName evidence="6">Tfp pilus assembly protein FimV</fullName>
    </recommendedName>
</protein>
<feature type="region of interest" description="Disordered" evidence="2">
    <location>
        <begin position="309"/>
        <end position="371"/>
    </location>
</feature>
<evidence type="ECO:0008006" key="6">
    <source>
        <dbReference type="Google" id="ProtNLM"/>
    </source>
</evidence>
<evidence type="ECO:0000256" key="1">
    <source>
        <dbReference type="SAM" id="Coils"/>
    </source>
</evidence>
<dbReference type="Proteomes" id="UP001285263">
    <property type="component" value="Unassembled WGS sequence"/>
</dbReference>
<evidence type="ECO:0000256" key="2">
    <source>
        <dbReference type="SAM" id="MobiDB-lite"/>
    </source>
</evidence>
<keyword evidence="3" id="KW-0472">Membrane</keyword>
<organism evidence="4 5">
    <name type="scientific">Roseateles agri</name>
    <dbReference type="NCBI Taxonomy" id="3098619"/>
    <lineage>
        <taxon>Bacteria</taxon>
        <taxon>Pseudomonadati</taxon>
        <taxon>Pseudomonadota</taxon>
        <taxon>Betaproteobacteria</taxon>
        <taxon>Burkholderiales</taxon>
        <taxon>Sphaerotilaceae</taxon>
        <taxon>Roseateles</taxon>
    </lineage>
</organism>
<sequence length="663" mass="71087">MALVACAAVLPGTARALGVSNPLTHSSLGQPLNLLFPLRLNPDENLSRDCVRAEVMAGEARLPQGLVQFRLESDGAGHVRGVRLLSSVQVDEPIVTVNLSLGCPAQLTRQFTAFVDPPDARPTVAAPLAAEVTPVAEGAVPAPAPAMEVKPAATARLVAQAPASPPKPRPKPRPKPVVPAPAASAASAAMAEAPAPKPVAAAPVSRLRMDPLDVPAETAAAAAASAPVPPPVSVNDETLARLQQLEDKLDQVHKENVAAEDQFKLLRAQLEEAREQRYRNVLVYGLGVFLAALALICAYLWTSLRREREQRERDWRSEADRMQRERDASPAPAAPAVHAAAAPARPHAPPPSPLPPFSPPYQPANVPRSVAHDSRTLPAVARPALDSILQDEGDPQTTMASAFVDAQQSGPWPAPVAGSEREMQPTAPLPLMQEAIQLAPMEPKARHAANSVVLDDENHEVSVEELIDLEQQVDFFEVLGQDEAAIDLLKLRIATGQESALPYLKLMEIYQRRGDEAAFNSLHGDFARNFKAVPPSWGAKLNEGRGLESYPRVLDIVQQYWSDAGASMALLQNLLSHGGEDAQGFDLPAYRDLLMLYGLARDQSEREVRGEPIDLFLPLDAGAPSVGTSMMATQPIEPSAETIHLDLSLDIDLDDPAAARNPR</sequence>
<feature type="region of interest" description="Disordered" evidence="2">
    <location>
        <begin position="158"/>
        <end position="183"/>
    </location>
</feature>